<feature type="repeat" description="TPR" evidence="3">
    <location>
        <begin position="459"/>
        <end position="492"/>
    </location>
</feature>
<sequence length="746" mass="86670">MWSNINVKLKGLFILLYLPLCTFSQNINSALTADDFHGEWYGYYDMENSTDPMLTVLVLRKVAHNKVKGAFIWSDYFNSKTLIEGELKNDTLTLRETKLLQGYERDLSGKYVFTLDNSSKKRLTGSFINARVSTAKLSLTLKKELPESKASAFKQKIFDNIQRYGTTTFSPVSETLRFEDIHKKYKELYFPDTPRYKVLEASGSTFIKDMKLPISLVATNDNRQFVKIKYQGQDVLLGRVGSEEWKYEPIKGELLEYEVALSELSTFNYLQNQLAWQLKNGFTCIKIENAHMDSSDCYKLVFQKEDTIKALYLDKNTFQLRRKDHNYKMILYSGFQETPGGTIPFRKQEIGLNAHNLIILNHFDFKPEVDTTLFKIPGHLQHKRHRIVSESEVHNEKGIQHYENQKFEKAISEFTQAIRIQPEAANYYLNRGMAKYEVKDYYGAISDYTQCLERNPLEADALNRRGLAKYQLKDLENALVDFSKVIALDSNHIDGITNRAYTHFEMKEYEKANHDFSRLIVLDSNNTQFYVDKAVTLAELAQYEEALTYYNQAIELGNEDSDLYNYRGVTYYALGNFALAQQDFAYAFSKDSSDYIKAQNLGDALFELKKYEAAKEAYTQAMNVTNPQSGKLHYTIGLCHYYQEDYAMGIRYFSQAIEQNPREASYFDYRARSYMNLSQYTEAIEDYSSSINFHPNDAQIYLERGTAKIALHNKHDGCRDFKKAQEMGNEEADKMIEEYCNYYLDE</sequence>
<feature type="signal peptide" evidence="4">
    <location>
        <begin position="1"/>
        <end position="29"/>
    </location>
</feature>
<keyword evidence="1" id="KW-0677">Repeat</keyword>
<dbReference type="InterPro" id="IPR011990">
    <property type="entry name" value="TPR-like_helical_dom_sf"/>
</dbReference>
<dbReference type="EMBL" id="JBDKWZ010000002">
    <property type="protein sequence ID" value="MEN7546997.1"/>
    <property type="molecule type" value="Genomic_DNA"/>
</dbReference>
<dbReference type="GO" id="GO:0009279">
    <property type="term" value="C:cell outer membrane"/>
    <property type="evidence" value="ECO:0007669"/>
    <property type="project" value="TreeGrafter"/>
</dbReference>
<evidence type="ECO:0000256" key="2">
    <source>
        <dbReference type="ARBA" id="ARBA00022803"/>
    </source>
</evidence>
<proteinExistence type="predicted"/>
<dbReference type="Pfam" id="PF13181">
    <property type="entry name" value="TPR_8"/>
    <property type="match status" value="2"/>
</dbReference>
<dbReference type="RefSeq" id="WP_346819785.1">
    <property type="nucleotide sequence ID" value="NZ_JBDKWZ010000002.1"/>
</dbReference>
<dbReference type="InterPro" id="IPR019734">
    <property type="entry name" value="TPR_rpt"/>
</dbReference>
<dbReference type="Pfam" id="PF00515">
    <property type="entry name" value="TPR_1"/>
    <property type="match status" value="1"/>
</dbReference>
<evidence type="ECO:0000256" key="3">
    <source>
        <dbReference type="PROSITE-ProRule" id="PRU00339"/>
    </source>
</evidence>
<feature type="repeat" description="TPR" evidence="3">
    <location>
        <begin position="391"/>
        <end position="424"/>
    </location>
</feature>
<dbReference type="SUPFAM" id="SSF48452">
    <property type="entry name" value="TPR-like"/>
    <property type="match status" value="1"/>
</dbReference>
<dbReference type="SMART" id="SM00028">
    <property type="entry name" value="TPR"/>
    <property type="match status" value="10"/>
</dbReference>
<evidence type="ECO:0000313" key="5">
    <source>
        <dbReference type="EMBL" id="MEN7546997.1"/>
    </source>
</evidence>
<evidence type="ECO:0000313" key="6">
    <source>
        <dbReference type="Proteomes" id="UP001403385"/>
    </source>
</evidence>
<feature type="repeat" description="TPR" evidence="3">
    <location>
        <begin position="630"/>
        <end position="663"/>
    </location>
</feature>
<dbReference type="PANTHER" id="PTHR44858">
    <property type="entry name" value="TETRATRICOPEPTIDE REPEAT PROTEIN 6"/>
    <property type="match status" value="1"/>
</dbReference>
<evidence type="ECO:0000256" key="4">
    <source>
        <dbReference type="SAM" id="SignalP"/>
    </source>
</evidence>
<dbReference type="GO" id="GO:0046813">
    <property type="term" value="P:receptor-mediated virion attachment to host cell"/>
    <property type="evidence" value="ECO:0007669"/>
    <property type="project" value="TreeGrafter"/>
</dbReference>
<dbReference type="Pfam" id="PF13432">
    <property type="entry name" value="TPR_16"/>
    <property type="match status" value="2"/>
</dbReference>
<organism evidence="5 6">
    <name type="scientific">Rapidithrix thailandica</name>
    <dbReference type="NCBI Taxonomy" id="413964"/>
    <lineage>
        <taxon>Bacteria</taxon>
        <taxon>Pseudomonadati</taxon>
        <taxon>Bacteroidota</taxon>
        <taxon>Cytophagia</taxon>
        <taxon>Cytophagales</taxon>
        <taxon>Flammeovirgaceae</taxon>
        <taxon>Rapidithrix</taxon>
    </lineage>
</organism>
<evidence type="ECO:0000256" key="1">
    <source>
        <dbReference type="ARBA" id="ARBA00022737"/>
    </source>
</evidence>
<keyword evidence="4" id="KW-0732">Signal</keyword>
<dbReference type="InterPro" id="IPR050498">
    <property type="entry name" value="Ycf3"/>
</dbReference>
<dbReference type="PROSITE" id="PS50005">
    <property type="entry name" value="TPR"/>
    <property type="match status" value="7"/>
</dbReference>
<accession>A0AAW9S020</accession>
<feature type="chain" id="PRO_5043634246" evidence="4">
    <location>
        <begin position="30"/>
        <end position="746"/>
    </location>
</feature>
<dbReference type="Gene3D" id="1.25.40.10">
    <property type="entry name" value="Tetratricopeptide repeat domain"/>
    <property type="match status" value="4"/>
</dbReference>
<comment type="caution">
    <text evidence="5">The sequence shown here is derived from an EMBL/GenBank/DDBJ whole genome shotgun (WGS) entry which is preliminary data.</text>
</comment>
<reference evidence="5 6" key="1">
    <citation type="submission" date="2024-04" db="EMBL/GenBank/DDBJ databases">
        <title>Novel genus in family Flammeovirgaceae.</title>
        <authorList>
            <person name="Nguyen T.H."/>
            <person name="Vuong T.Q."/>
            <person name="Le H."/>
            <person name="Kim S.-G."/>
        </authorList>
    </citation>
    <scope>NUCLEOTIDE SEQUENCE [LARGE SCALE GENOMIC DNA]</scope>
    <source>
        <strain evidence="5 6">JCM 23209</strain>
    </source>
</reference>
<dbReference type="Proteomes" id="UP001403385">
    <property type="component" value="Unassembled WGS sequence"/>
</dbReference>
<protein>
    <submittedName>
        <fullName evidence="5">Tetratricopeptide repeat protein</fullName>
    </submittedName>
</protein>
<keyword evidence="6" id="KW-1185">Reference proteome</keyword>
<feature type="repeat" description="TPR" evidence="3">
    <location>
        <begin position="527"/>
        <end position="560"/>
    </location>
</feature>
<feature type="repeat" description="TPR" evidence="3">
    <location>
        <begin position="493"/>
        <end position="526"/>
    </location>
</feature>
<keyword evidence="2 3" id="KW-0802">TPR repeat</keyword>
<feature type="repeat" description="TPR" evidence="3">
    <location>
        <begin position="664"/>
        <end position="697"/>
    </location>
</feature>
<gene>
    <name evidence="5" type="ORF">AAG747_03710</name>
</gene>
<name>A0AAW9S020_9BACT</name>
<feature type="repeat" description="TPR" evidence="3">
    <location>
        <begin position="425"/>
        <end position="458"/>
    </location>
</feature>
<dbReference type="PANTHER" id="PTHR44858:SF1">
    <property type="entry name" value="UDP-N-ACETYLGLUCOSAMINE--PEPTIDE N-ACETYLGLUCOSAMINYLTRANSFERASE SPINDLY-RELATED"/>
    <property type="match status" value="1"/>
</dbReference>
<dbReference type="AlphaFoldDB" id="A0AAW9S020"/>